<dbReference type="RefSeq" id="WP_390199226.1">
    <property type="nucleotide sequence ID" value="NZ_JBHSDV010000003.1"/>
</dbReference>
<protein>
    <submittedName>
        <fullName evidence="1">Uncharacterized protein</fullName>
    </submittedName>
</protein>
<dbReference type="EMBL" id="JBHSDV010000003">
    <property type="protein sequence ID" value="MFC4388299.1"/>
    <property type="molecule type" value="Genomic_DNA"/>
</dbReference>
<reference evidence="2" key="1">
    <citation type="journal article" date="2019" name="Int. J. Syst. Evol. Microbiol.">
        <title>The Global Catalogue of Microorganisms (GCM) 10K type strain sequencing project: providing services to taxonomists for standard genome sequencing and annotation.</title>
        <authorList>
            <consortium name="The Broad Institute Genomics Platform"/>
            <consortium name="The Broad Institute Genome Sequencing Center for Infectious Disease"/>
            <person name="Wu L."/>
            <person name="Ma J."/>
        </authorList>
    </citation>
    <scope>NUCLEOTIDE SEQUENCE [LARGE SCALE GENOMIC DNA]</scope>
    <source>
        <strain evidence="2">KACC 14058</strain>
    </source>
</reference>
<gene>
    <name evidence="1" type="ORF">ACFOZ1_10850</name>
</gene>
<comment type="caution">
    <text evidence="1">The sequence shown here is derived from an EMBL/GenBank/DDBJ whole genome shotgun (WGS) entry which is preliminary data.</text>
</comment>
<accession>A0ABV8VVU6</accession>
<organism evidence="1 2">
    <name type="scientific">Gracilibacillus marinus</name>
    <dbReference type="NCBI Taxonomy" id="630535"/>
    <lineage>
        <taxon>Bacteria</taxon>
        <taxon>Bacillati</taxon>
        <taxon>Bacillota</taxon>
        <taxon>Bacilli</taxon>
        <taxon>Bacillales</taxon>
        <taxon>Bacillaceae</taxon>
        <taxon>Gracilibacillus</taxon>
    </lineage>
</organism>
<name>A0ABV8VVU6_9BACI</name>
<dbReference type="Proteomes" id="UP001595880">
    <property type="component" value="Unassembled WGS sequence"/>
</dbReference>
<sequence>MSLIQQITEWHKEQVHRLSQLETLIDNICINNGSIYSYFTYAITISHTVEQDSYLLGSMHVQNISNHVITNPLICLKISATSPFDFSGKYIYPNTTQKMQVTGAWERINEATNKEEYWLRPTHKQVIEPGETITFSNFQLKWKVDQQYNYHLYGYVYSDEYKDGVPTKNQINVNGKVEGEDSDVD</sequence>
<evidence type="ECO:0000313" key="1">
    <source>
        <dbReference type="EMBL" id="MFC4388299.1"/>
    </source>
</evidence>
<evidence type="ECO:0000313" key="2">
    <source>
        <dbReference type="Proteomes" id="UP001595880"/>
    </source>
</evidence>
<keyword evidence="2" id="KW-1185">Reference proteome</keyword>
<proteinExistence type="predicted"/>